<name>A0A0J1L218_NIACI</name>
<evidence type="ECO:0000313" key="4">
    <source>
        <dbReference type="Proteomes" id="UP000036045"/>
    </source>
</evidence>
<comment type="caution">
    <text evidence="3">The sequence shown here is derived from an EMBL/GenBank/DDBJ whole genome shotgun (WGS) entry which is preliminary data.</text>
</comment>
<dbReference type="InterPro" id="IPR006935">
    <property type="entry name" value="Helicase/UvrB_N"/>
</dbReference>
<keyword evidence="3" id="KW-0347">Helicase</keyword>
<gene>
    <name evidence="3" type="ORF">ABW02_20130</name>
</gene>
<dbReference type="Pfam" id="PF04851">
    <property type="entry name" value="ResIII"/>
    <property type="match status" value="1"/>
</dbReference>
<dbReference type="PANTHER" id="PTHR47396:SF1">
    <property type="entry name" value="ATP-DEPENDENT HELICASE IRC3-RELATED"/>
    <property type="match status" value="1"/>
</dbReference>
<dbReference type="GO" id="GO:0016787">
    <property type="term" value="F:hydrolase activity"/>
    <property type="evidence" value="ECO:0007669"/>
    <property type="project" value="InterPro"/>
</dbReference>
<dbReference type="Proteomes" id="UP000036045">
    <property type="component" value="Unassembled WGS sequence"/>
</dbReference>
<sequence>MTTFEKNYFMTSRPNILDNNKLRKVQIDAYIELCNHFILKKAKEHAVVILPTGAGKTGVMALAPYNISQGRVLIITPQLVIKDHVLDSLDPSSKENFWLKQEIFSEFIDLPKVVEYDKETFIEELDESNIVILNIHKLSAHSRNSLLDKVNRDYFDMIIIDEAHHSPANTWQNALNYFSDAKVIKVTGTPFRTDRQEIEGKIVINYRLGKAMHDGIVKTLSNFQLIPEKVELTLDNDESQTYSLEELKLMKIRDTDFITRSVAMSTACNQQIVDASLVQLYKRRDNSDIPHKIIAVCCSIDHAKSVKKLYEQRNLSTVIVHSKQPKKEKIESLRMIESHQADIVIHVAMLGEGYDHPFLSVAAIFRPYRSLAPYAQFIGRILRRVPNAKNPLDNIGIVIAHRDLDLDPLWKEYMEEQEYCDVLESVKKSEPGEKKLDSKLKNIRKEELGEVSFAGEIITKEEYYEYTNAAKEYELYEQSVQEKANKLREIFPDKTEKELNKLARMETTQPNFNPLFKNPKKYRTKLREEFNEKVQFDIPAELIQKYGFKKEGTDFKKLPVKKESRWVLSKGDNAAIIALYLNDSLKKLYGERNQWTIYDYLNATETLDSLVFHLNKLISSLKEG</sequence>
<dbReference type="SMART" id="SM00487">
    <property type="entry name" value="DEXDc"/>
    <property type="match status" value="1"/>
</dbReference>
<dbReference type="RefSeq" id="WP_047944052.1">
    <property type="nucleotide sequence ID" value="NZ_LDPH01000027.1"/>
</dbReference>
<dbReference type="GO" id="GO:0005829">
    <property type="term" value="C:cytosol"/>
    <property type="evidence" value="ECO:0007669"/>
    <property type="project" value="TreeGrafter"/>
</dbReference>
<dbReference type="GO" id="GO:0005524">
    <property type="term" value="F:ATP binding"/>
    <property type="evidence" value="ECO:0007669"/>
    <property type="project" value="InterPro"/>
</dbReference>
<protein>
    <submittedName>
        <fullName evidence="3">RNA helicase</fullName>
    </submittedName>
</protein>
<keyword evidence="3" id="KW-0547">Nucleotide-binding</keyword>
<keyword evidence="3" id="KW-0378">Hydrolase</keyword>
<proteinExistence type="predicted"/>
<dbReference type="InterPro" id="IPR050742">
    <property type="entry name" value="Helicase_Restrict-Modif_Enz"/>
</dbReference>
<dbReference type="PATRIC" id="fig|1397.4.peg.2776"/>
<reference evidence="3 4" key="1">
    <citation type="submission" date="2015-05" db="EMBL/GenBank/DDBJ databases">
        <title>Whole genome sequence and identification of bacterial endophytes from Costus igneus.</title>
        <authorList>
            <person name="Lee Y.P."/>
            <person name="Gan H.M."/>
            <person name="Eng W."/>
            <person name="Wheatley M.S."/>
            <person name="Caraballo A."/>
            <person name="Polter S."/>
            <person name="Savka M.A."/>
            <person name="Hudson A.O."/>
        </authorList>
    </citation>
    <scope>NUCLEOTIDE SEQUENCE [LARGE SCALE GENOMIC DNA]</scope>
    <source>
        <strain evidence="3 4">RIT379</strain>
    </source>
</reference>
<dbReference type="InterPro" id="IPR014001">
    <property type="entry name" value="Helicase_ATP-bd"/>
</dbReference>
<dbReference type="SUPFAM" id="SSF52540">
    <property type="entry name" value="P-loop containing nucleoside triphosphate hydrolases"/>
    <property type="match status" value="1"/>
</dbReference>
<dbReference type="Gene3D" id="3.40.50.300">
    <property type="entry name" value="P-loop containing nucleotide triphosphate hydrolases"/>
    <property type="match status" value="2"/>
</dbReference>
<feature type="domain" description="Helicase C-terminal" evidence="2">
    <location>
        <begin position="276"/>
        <end position="447"/>
    </location>
</feature>
<dbReference type="InterPro" id="IPR027417">
    <property type="entry name" value="P-loop_NTPase"/>
</dbReference>
<dbReference type="GO" id="GO:0004386">
    <property type="term" value="F:helicase activity"/>
    <property type="evidence" value="ECO:0007669"/>
    <property type="project" value="UniProtKB-KW"/>
</dbReference>
<evidence type="ECO:0000259" key="2">
    <source>
        <dbReference type="PROSITE" id="PS51194"/>
    </source>
</evidence>
<dbReference type="InterPro" id="IPR001650">
    <property type="entry name" value="Helicase_C-like"/>
</dbReference>
<dbReference type="AlphaFoldDB" id="A0A0J1L218"/>
<dbReference type="PANTHER" id="PTHR47396">
    <property type="entry name" value="TYPE I RESTRICTION ENZYME ECOKI R PROTEIN"/>
    <property type="match status" value="1"/>
</dbReference>
<dbReference type="OrthoDB" id="9802848at2"/>
<organism evidence="3 4">
    <name type="scientific">Niallia circulans</name>
    <name type="common">Bacillus circulans</name>
    <dbReference type="NCBI Taxonomy" id="1397"/>
    <lineage>
        <taxon>Bacteria</taxon>
        <taxon>Bacillati</taxon>
        <taxon>Bacillota</taxon>
        <taxon>Bacilli</taxon>
        <taxon>Bacillales</taxon>
        <taxon>Bacillaceae</taxon>
        <taxon>Niallia</taxon>
    </lineage>
</organism>
<dbReference type="PROSITE" id="PS51194">
    <property type="entry name" value="HELICASE_CTER"/>
    <property type="match status" value="1"/>
</dbReference>
<dbReference type="Pfam" id="PF00271">
    <property type="entry name" value="Helicase_C"/>
    <property type="match status" value="1"/>
</dbReference>
<accession>A0A0J1L218</accession>
<keyword evidence="4" id="KW-1185">Reference proteome</keyword>
<feature type="domain" description="Helicase ATP-binding" evidence="1">
    <location>
        <begin position="37"/>
        <end position="208"/>
    </location>
</feature>
<keyword evidence="3" id="KW-0067">ATP-binding</keyword>
<dbReference type="EMBL" id="LDPH01000027">
    <property type="protein sequence ID" value="KLV23040.1"/>
    <property type="molecule type" value="Genomic_DNA"/>
</dbReference>
<evidence type="ECO:0000313" key="3">
    <source>
        <dbReference type="EMBL" id="KLV23040.1"/>
    </source>
</evidence>
<dbReference type="GO" id="GO:0003677">
    <property type="term" value="F:DNA binding"/>
    <property type="evidence" value="ECO:0007669"/>
    <property type="project" value="InterPro"/>
</dbReference>
<evidence type="ECO:0000259" key="1">
    <source>
        <dbReference type="PROSITE" id="PS51192"/>
    </source>
</evidence>
<dbReference type="PROSITE" id="PS51192">
    <property type="entry name" value="HELICASE_ATP_BIND_1"/>
    <property type="match status" value="1"/>
</dbReference>